<dbReference type="OrthoDB" id="386996at2157"/>
<organism evidence="2 3">
    <name type="scientific">Haloferax marisrubri</name>
    <dbReference type="NCBI Taxonomy" id="1544719"/>
    <lineage>
        <taxon>Archaea</taxon>
        <taxon>Methanobacteriati</taxon>
        <taxon>Methanobacteriota</taxon>
        <taxon>Stenosarchaea group</taxon>
        <taxon>Halobacteria</taxon>
        <taxon>Halobacteriales</taxon>
        <taxon>Haloferacaceae</taxon>
        <taxon>Haloferax</taxon>
    </lineage>
</organism>
<feature type="coiled-coil region" evidence="1">
    <location>
        <begin position="16"/>
        <end position="50"/>
    </location>
</feature>
<evidence type="ECO:0000256" key="1">
    <source>
        <dbReference type="SAM" id="Coils"/>
    </source>
</evidence>
<dbReference type="EMBL" id="LOPW02000016">
    <property type="protein sequence ID" value="POG55081.1"/>
    <property type="molecule type" value="Genomic_DNA"/>
</dbReference>
<dbReference type="RefSeq" id="WP_058567038.1">
    <property type="nucleotide sequence ID" value="NZ_LOPW02000016.1"/>
</dbReference>
<dbReference type="Proteomes" id="UP000053621">
    <property type="component" value="Unassembled WGS sequence"/>
</dbReference>
<name>A0A2P4NPM3_9EURY</name>
<dbReference type="SUPFAM" id="SSF46579">
    <property type="entry name" value="Prefoldin"/>
    <property type="match status" value="1"/>
</dbReference>
<protein>
    <submittedName>
        <fullName evidence="2">Uncharacterized protein</fullName>
    </submittedName>
</protein>
<reference evidence="2" key="1">
    <citation type="submission" date="2017-08" db="EMBL/GenBank/DDBJ databases">
        <title>Haloferax marisrubri sp. nov., isolated from the Discovery deep brine-seawater interface in the Red Sea.</title>
        <authorList>
            <person name="Zhang G."/>
            <person name="Stingl U."/>
        </authorList>
    </citation>
    <scope>NUCLEOTIDE SEQUENCE [LARGE SCALE GENOMIC DNA]</scope>
    <source>
        <strain evidence="2">SB3</strain>
    </source>
</reference>
<proteinExistence type="predicted"/>
<comment type="caution">
    <text evidence="2">The sequence shown here is derived from an EMBL/GenBank/DDBJ whole genome shotgun (WGS) entry which is preliminary data.</text>
</comment>
<dbReference type="AlphaFoldDB" id="A0A2P4NPM3"/>
<accession>A0A2P4NPM3</accession>
<keyword evidence="1" id="KW-0175">Coiled coil</keyword>
<keyword evidence="3" id="KW-1185">Reference proteome</keyword>
<sequence>MSAKHLEGDNEVEEYIDYLHDRIQFLSEELRTAEQTIFELRENISNTESTTGTDELAVDVDNVTNYLDFLVHKFETDEETVKEAVRELKPTLEQLVAEDVGLHHTSLALWIILVRHEKHARK</sequence>
<evidence type="ECO:0000313" key="2">
    <source>
        <dbReference type="EMBL" id="POG55081.1"/>
    </source>
</evidence>
<evidence type="ECO:0000313" key="3">
    <source>
        <dbReference type="Proteomes" id="UP000053621"/>
    </source>
</evidence>
<gene>
    <name evidence="2" type="ORF">AUR65_011680</name>
</gene>